<evidence type="ECO:0000256" key="1">
    <source>
        <dbReference type="SAM" id="MobiDB-lite"/>
    </source>
</evidence>
<feature type="compositionally biased region" description="Basic and acidic residues" evidence="1">
    <location>
        <begin position="105"/>
        <end position="121"/>
    </location>
</feature>
<feature type="region of interest" description="Disordered" evidence="1">
    <location>
        <begin position="88"/>
        <end position="121"/>
    </location>
</feature>
<evidence type="ECO:0000313" key="3">
    <source>
        <dbReference type="Proteomes" id="UP000504606"/>
    </source>
</evidence>
<feature type="chain" id="PRO_5026719521" evidence="2">
    <location>
        <begin position="25"/>
        <end position="121"/>
    </location>
</feature>
<reference evidence="4" key="1">
    <citation type="submission" date="2025-08" db="UniProtKB">
        <authorList>
            <consortium name="RefSeq"/>
        </authorList>
    </citation>
    <scope>IDENTIFICATION</scope>
    <source>
        <tissue evidence="4">Whole organism</tissue>
    </source>
</reference>
<sequence>MAKTLVGLLAASLVVLLLADVALGQTFTYSRGWKPGGKRARAVPLPPPPPRPRATPNAPASYPEDVVLDDQPVRYFVEALGERWAPFDVAPWRPQAQPPAQDDDERYRHAEQPSQGEHDDH</sequence>
<feature type="compositionally biased region" description="Pro residues" evidence="1">
    <location>
        <begin position="44"/>
        <end position="53"/>
    </location>
</feature>
<dbReference type="OrthoDB" id="10575761at2759"/>
<evidence type="ECO:0000313" key="4">
    <source>
        <dbReference type="RefSeq" id="XP_026284750.1"/>
    </source>
</evidence>
<keyword evidence="3" id="KW-1185">Reference proteome</keyword>
<gene>
    <name evidence="4" type="primary">LOC113210798</name>
</gene>
<accession>A0A6J1SZH5</accession>
<organism evidence="3 4">
    <name type="scientific">Frankliniella occidentalis</name>
    <name type="common">Western flower thrips</name>
    <name type="synonym">Euthrips occidentalis</name>
    <dbReference type="NCBI Taxonomy" id="133901"/>
    <lineage>
        <taxon>Eukaryota</taxon>
        <taxon>Metazoa</taxon>
        <taxon>Ecdysozoa</taxon>
        <taxon>Arthropoda</taxon>
        <taxon>Hexapoda</taxon>
        <taxon>Insecta</taxon>
        <taxon>Pterygota</taxon>
        <taxon>Neoptera</taxon>
        <taxon>Paraneoptera</taxon>
        <taxon>Thysanoptera</taxon>
        <taxon>Terebrantia</taxon>
        <taxon>Thripoidea</taxon>
        <taxon>Thripidae</taxon>
        <taxon>Frankliniella</taxon>
    </lineage>
</organism>
<name>A0A6J1SZH5_FRAOC</name>
<keyword evidence="2" id="KW-0732">Signal</keyword>
<dbReference type="GeneID" id="113210798"/>
<proteinExistence type="predicted"/>
<protein>
    <submittedName>
        <fullName evidence="4">Uncharacterized protein LOC113210798</fullName>
    </submittedName>
</protein>
<dbReference type="RefSeq" id="XP_026284750.1">
    <property type="nucleotide sequence ID" value="XM_026428965.2"/>
</dbReference>
<feature type="region of interest" description="Disordered" evidence="1">
    <location>
        <begin position="31"/>
        <end position="64"/>
    </location>
</feature>
<dbReference type="AlphaFoldDB" id="A0A6J1SZH5"/>
<dbReference type="Proteomes" id="UP000504606">
    <property type="component" value="Unplaced"/>
</dbReference>
<dbReference type="KEGG" id="foc:113210798"/>
<feature type="signal peptide" evidence="2">
    <location>
        <begin position="1"/>
        <end position="24"/>
    </location>
</feature>
<evidence type="ECO:0000256" key="2">
    <source>
        <dbReference type="SAM" id="SignalP"/>
    </source>
</evidence>